<name>A0ABT1C9U7_9HYPH</name>
<gene>
    <name evidence="2" type="ORF">NGM99_17625</name>
</gene>
<evidence type="ECO:0008006" key="4">
    <source>
        <dbReference type="Google" id="ProtNLM"/>
    </source>
</evidence>
<protein>
    <recommendedName>
        <fullName evidence="4">Phage holin family protein</fullName>
    </recommendedName>
</protein>
<feature type="transmembrane region" description="Helical" evidence="1">
    <location>
        <begin position="100"/>
        <end position="116"/>
    </location>
</feature>
<keyword evidence="1" id="KW-0472">Membrane</keyword>
<feature type="transmembrane region" description="Helical" evidence="1">
    <location>
        <begin position="28"/>
        <end position="53"/>
    </location>
</feature>
<keyword evidence="1" id="KW-1133">Transmembrane helix</keyword>
<evidence type="ECO:0000313" key="3">
    <source>
        <dbReference type="Proteomes" id="UP001205906"/>
    </source>
</evidence>
<reference evidence="2 3" key="1">
    <citation type="submission" date="2022-06" db="EMBL/GenBank/DDBJ databases">
        <title>Mesorhizobium sp. strain RP14 Genome sequencing and assembly.</title>
        <authorList>
            <person name="Kim I."/>
        </authorList>
    </citation>
    <scope>NUCLEOTIDE SEQUENCE [LARGE SCALE GENOMIC DNA]</scope>
    <source>
        <strain evidence="3">RP14(2022)</strain>
    </source>
</reference>
<dbReference type="Proteomes" id="UP001205906">
    <property type="component" value="Unassembled WGS sequence"/>
</dbReference>
<keyword evidence="3" id="KW-1185">Reference proteome</keyword>
<keyword evidence="1" id="KW-0812">Transmembrane</keyword>
<sequence>MISMLGSMILGTASAEAGIAVKRAKAAVAAYAVGGILLILGLGFLLLAAYAWAANRYGPVQAALGFGGGFILIGAVFIFAHRVSSTRKRRIDEARRAAEARSLATTAAISSLPTAIASPQTVPLIGLAGAFAVGYAIFRENRRPPRPVVRRMPPPSPFTGAPPL</sequence>
<evidence type="ECO:0000313" key="2">
    <source>
        <dbReference type="EMBL" id="MCO6051609.1"/>
    </source>
</evidence>
<organism evidence="2 3">
    <name type="scientific">Mesorhizobium liriopis</name>
    <dbReference type="NCBI Taxonomy" id="2953882"/>
    <lineage>
        <taxon>Bacteria</taxon>
        <taxon>Pseudomonadati</taxon>
        <taxon>Pseudomonadota</taxon>
        <taxon>Alphaproteobacteria</taxon>
        <taxon>Hyphomicrobiales</taxon>
        <taxon>Phyllobacteriaceae</taxon>
        <taxon>Mesorhizobium</taxon>
    </lineage>
</organism>
<accession>A0ABT1C9U7</accession>
<proteinExistence type="predicted"/>
<feature type="transmembrane region" description="Helical" evidence="1">
    <location>
        <begin position="59"/>
        <end position="80"/>
    </location>
</feature>
<dbReference type="EMBL" id="JAMXQS010000008">
    <property type="protein sequence ID" value="MCO6051609.1"/>
    <property type="molecule type" value="Genomic_DNA"/>
</dbReference>
<comment type="caution">
    <text evidence="2">The sequence shown here is derived from an EMBL/GenBank/DDBJ whole genome shotgun (WGS) entry which is preliminary data.</text>
</comment>
<feature type="transmembrane region" description="Helical" evidence="1">
    <location>
        <begin position="122"/>
        <end position="138"/>
    </location>
</feature>
<evidence type="ECO:0000256" key="1">
    <source>
        <dbReference type="SAM" id="Phobius"/>
    </source>
</evidence>
<dbReference type="RefSeq" id="WP_252821327.1">
    <property type="nucleotide sequence ID" value="NZ_JAMXQS010000008.1"/>
</dbReference>